<dbReference type="Gene3D" id="2.60.120.40">
    <property type="match status" value="1"/>
</dbReference>
<evidence type="ECO:0000256" key="14">
    <source>
        <dbReference type="SAM" id="Phobius"/>
    </source>
</evidence>
<feature type="non-terminal residue" evidence="16">
    <location>
        <position position="1"/>
    </location>
</feature>
<keyword evidence="6" id="KW-0735">Signal-anchor</keyword>
<dbReference type="EMBL" id="CYRY02008862">
    <property type="protein sequence ID" value="VCW77477.1"/>
    <property type="molecule type" value="Genomic_DNA"/>
</dbReference>
<evidence type="ECO:0000256" key="4">
    <source>
        <dbReference type="ARBA" id="ARBA00022475"/>
    </source>
</evidence>
<dbReference type="InterPro" id="IPR042374">
    <property type="entry name" value="CD70"/>
</dbReference>
<dbReference type="PANTHER" id="PTHR15152">
    <property type="entry name" value="CD70 ANTIGEN"/>
    <property type="match status" value="1"/>
</dbReference>
<evidence type="ECO:0000256" key="7">
    <source>
        <dbReference type="ARBA" id="ARBA00022989"/>
    </source>
</evidence>
<evidence type="ECO:0000256" key="2">
    <source>
        <dbReference type="ARBA" id="ARBA00008670"/>
    </source>
</evidence>
<dbReference type="GO" id="GO:0046651">
    <property type="term" value="P:lymphocyte proliferation"/>
    <property type="evidence" value="ECO:0007669"/>
    <property type="project" value="UniProtKB-ARBA"/>
</dbReference>
<dbReference type="InterPro" id="IPR008983">
    <property type="entry name" value="Tumour_necrosis_fac-like_dom"/>
</dbReference>
<evidence type="ECO:0000256" key="3">
    <source>
        <dbReference type="ARBA" id="ARBA00011233"/>
    </source>
</evidence>
<dbReference type="GO" id="GO:0005886">
    <property type="term" value="C:plasma membrane"/>
    <property type="evidence" value="ECO:0007669"/>
    <property type="project" value="UniProtKB-SubCell"/>
</dbReference>
<keyword evidence="4" id="KW-1003">Cell membrane</keyword>
<organism evidence="16 17">
    <name type="scientific">Gulo gulo</name>
    <name type="common">Wolverine</name>
    <name type="synonym">Gluton</name>
    <dbReference type="NCBI Taxonomy" id="48420"/>
    <lineage>
        <taxon>Eukaryota</taxon>
        <taxon>Metazoa</taxon>
        <taxon>Chordata</taxon>
        <taxon>Craniata</taxon>
        <taxon>Vertebrata</taxon>
        <taxon>Euteleostomi</taxon>
        <taxon>Mammalia</taxon>
        <taxon>Eutheria</taxon>
        <taxon>Laurasiatheria</taxon>
        <taxon>Carnivora</taxon>
        <taxon>Caniformia</taxon>
        <taxon>Musteloidea</taxon>
        <taxon>Mustelidae</taxon>
        <taxon>Guloninae</taxon>
        <taxon>Gulo</taxon>
    </lineage>
</organism>
<evidence type="ECO:0000256" key="1">
    <source>
        <dbReference type="ARBA" id="ARBA00004401"/>
    </source>
</evidence>
<evidence type="ECO:0000256" key="11">
    <source>
        <dbReference type="ARBA" id="ARBA00056142"/>
    </source>
</evidence>
<feature type="domain" description="THD" evidence="15">
    <location>
        <begin position="131"/>
        <end position="267"/>
    </location>
</feature>
<dbReference type="InterPro" id="IPR006052">
    <property type="entry name" value="TNF_dom"/>
</dbReference>
<comment type="subcellular location">
    <subcellularLocation>
        <location evidence="1">Cell membrane</location>
        <topology evidence="1">Single-pass type II membrane protein</topology>
    </subcellularLocation>
</comment>
<evidence type="ECO:0000313" key="16">
    <source>
        <dbReference type="EMBL" id="VCW77477.1"/>
    </source>
</evidence>
<comment type="similarity">
    <text evidence="2">Belongs to the tumor necrosis factor family.</text>
</comment>
<dbReference type="GO" id="GO:0005164">
    <property type="term" value="F:tumor necrosis factor receptor binding"/>
    <property type="evidence" value="ECO:0007669"/>
    <property type="project" value="InterPro"/>
</dbReference>
<reference evidence="16 17" key="1">
    <citation type="submission" date="2018-10" db="EMBL/GenBank/DDBJ databases">
        <authorList>
            <person name="Ekblom R."/>
            <person name="Jareborg N."/>
        </authorList>
    </citation>
    <scope>NUCLEOTIDE SEQUENCE [LARGE SCALE GENOMIC DNA]</scope>
    <source>
        <tissue evidence="16">Muscle</tissue>
    </source>
</reference>
<dbReference type="SMART" id="SM00207">
    <property type="entry name" value="TNF"/>
    <property type="match status" value="1"/>
</dbReference>
<feature type="transmembrane region" description="Helical" evidence="14">
    <location>
        <begin position="97"/>
        <end position="115"/>
    </location>
</feature>
<sequence length="269" mass="29350">GWAEAGGDFPARRTAQIPPLCRTSPECGGAGPRRVRAGRGLRAEEGRPFPVVPAARRLAPRPPAEAAPMQLRLRSTMAEEGSGCPVPRLPWASIQRVALPLLVLAGVIAVLYCFWCQRPAQQRQLESPGWDMAELQLNHTGRRRDGRLRWLGGPALGRSFLHGPELDNGQLRVRHSGIYRLHIQVTLANCSSSRWATTGHRATLTVGVCSPAAHSISLLRLNFHEGCVVTSQRLTPLAQGDTLCTNLTLPLLPSPNADETFFGVQWVHP</sequence>
<keyword evidence="7 14" id="KW-1133">Transmembrane helix</keyword>
<dbReference type="GO" id="GO:0048018">
    <property type="term" value="F:receptor ligand activity"/>
    <property type="evidence" value="ECO:0007669"/>
    <property type="project" value="UniProtKB-ARBA"/>
</dbReference>
<keyword evidence="5 14" id="KW-0812">Transmembrane</keyword>
<dbReference type="GO" id="GO:0070062">
    <property type="term" value="C:extracellular exosome"/>
    <property type="evidence" value="ECO:0007669"/>
    <property type="project" value="TreeGrafter"/>
</dbReference>
<keyword evidence="17" id="KW-1185">Reference proteome</keyword>
<keyword evidence="8 14" id="KW-0472">Membrane</keyword>
<evidence type="ECO:0000313" key="17">
    <source>
        <dbReference type="Proteomes" id="UP000269945"/>
    </source>
</evidence>
<comment type="function">
    <text evidence="11">Expressed at the plasma membrane of B cells, it is the ligand of the CD27 receptor which is specifically expressed at the surface of T cells. The CD70-CD27 signaling pathway mediates antigen-specific T cell activation and expansion which in turn provides immune surveillance of B cells.</text>
</comment>
<comment type="caution">
    <text evidence="16">The sequence shown here is derived from an EMBL/GenBank/DDBJ whole genome shotgun (WGS) entry which is preliminary data.</text>
</comment>
<evidence type="ECO:0000256" key="9">
    <source>
        <dbReference type="ARBA" id="ARBA00023157"/>
    </source>
</evidence>
<dbReference type="FunFam" id="2.60.120.40:FF:000027">
    <property type="entry name" value="CD70 antigen"/>
    <property type="match status" value="1"/>
</dbReference>
<dbReference type="Proteomes" id="UP000269945">
    <property type="component" value="Unassembled WGS sequence"/>
</dbReference>
<keyword evidence="9" id="KW-1015">Disulfide bond</keyword>
<proteinExistence type="inferred from homology"/>
<gene>
    <name evidence="16" type="ORF">BN2614_LOCUS1</name>
</gene>
<evidence type="ECO:0000256" key="5">
    <source>
        <dbReference type="ARBA" id="ARBA00022692"/>
    </source>
</evidence>
<evidence type="ECO:0000256" key="12">
    <source>
        <dbReference type="ARBA" id="ARBA00069526"/>
    </source>
</evidence>
<evidence type="ECO:0000256" key="13">
    <source>
        <dbReference type="ARBA" id="ARBA00083727"/>
    </source>
</evidence>
<evidence type="ECO:0000256" key="10">
    <source>
        <dbReference type="ARBA" id="ARBA00023180"/>
    </source>
</evidence>
<name>A0A9X9PYC9_GULGU</name>
<dbReference type="SUPFAM" id="SSF49842">
    <property type="entry name" value="TNF-like"/>
    <property type="match status" value="1"/>
</dbReference>
<dbReference type="PANTHER" id="PTHR15152:SF0">
    <property type="entry name" value="CD70 ANTIGEN"/>
    <property type="match status" value="1"/>
</dbReference>
<accession>A0A9X9PYC9</accession>
<dbReference type="GO" id="GO:0006955">
    <property type="term" value="P:immune response"/>
    <property type="evidence" value="ECO:0007669"/>
    <property type="project" value="InterPro"/>
</dbReference>
<dbReference type="GO" id="GO:0033209">
    <property type="term" value="P:tumor necrosis factor-mediated signaling pathway"/>
    <property type="evidence" value="ECO:0007669"/>
    <property type="project" value="InterPro"/>
</dbReference>
<evidence type="ECO:0000259" key="15">
    <source>
        <dbReference type="PROSITE" id="PS50049"/>
    </source>
</evidence>
<protein>
    <recommendedName>
        <fullName evidence="12">CD70 antigen</fullName>
    </recommendedName>
    <alternativeName>
        <fullName evidence="13">CD27 ligand</fullName>
    </alternativeName>
</protein>
<dbReference type="PROSITE" id="PS50049">
    <property type="entry name" value="THD_2"/>
    <property type="match status" value="1"/>
</dbReference>
<keyword evidence="10" id="KW-0325">Glycoprotein</keyword>
<dbReference type="GO" id="GO:0042110">
    <property type="term" value="P:T cell activation"/>
    <property type="evidence" value="ECO:0007669"/>
    <property type="project" value="UniProtKB-ARBA"/>
</dbReference>
<dbReference type="AlphaFoldDB" id="A0A9X9PYC9"/>
<evidence type="ECO:0000256" key="8">
    <source>
        <dbReference type="ARBA" id="ARBA00023136"/>
    </source>
</evidence>
<evidence type="ECO:0000256" key="6">
    <source>
        <dbReference type="ARBA" id="ARBA00022968"/>
    </source>
</evidence>
<comment type="subunit">
    <text evidence="3">Homotrimer.</text>
</comment>